<dbReference type="GO" id="GO:0003824">
    <property type="term" value="F:catalytic activity"/>
    <property type="evidence" value="ECO:0007669"/>
    <property type="project" value="InterPro"/>
</dbReference>
<dbReference type="PANTHER" id="PTHR30212">
    <property type="entry name" value="PROTEIN YIIM"/>
    <property type="match status" value="1"/>
</dbReference>
<dbReference type="SUPFAM" id="SSF50800">
    <property type="entry name" value="PK beta-barrel domain-like"/>
    <property type="match status" value="1"/>
</dbReference>
<sequence>MKIVGISIGSERQIEHAGRRVGTGIYKMPVDHPVRVGAAGIEGDVQVDRENHGGPDKAVYAYSADNYGHWREDLGIETLPYGYFGENLTLAGGGDDEVHIGDRFRAGPVLFQVTQPRVPCFKLGLKVGDNTFPKRFLVSGRVGFYLRVLEEGELRVGDRLERIAMGAGGVSVREAMLALVKGPRQQEVISRLLSLDALSEAWRRSLLEKLT</sequence>
<dbReference type="RefSeq" id="WP_169602792.1">
    <property type="nucleotide sequence ID" value="NZ_CP046565.1"/>
</dbReference>
<dbReference type="Pfam" id="PF03473">
    <property type="entry name" value="MOSC"/>
    <property type="match status" value="1"/>
</dbReference>
<reference evidence="3" key="1">
    <citation type="submission" date="2019-12" db="EMBL/GenBank/DDBJ databases">
        <authorList>
            <person name="Awala S.I."/>
            <person name="Rhee S.K."/>
        </authorList>
    </citation>
    <scope>NUCLEOTIDE SEQUENCE [LARGE SCALE GENOMIC DNA]</scope>
    <source>
        <strain evidence="3">IM1</strain>
    </source>
</reference>
<dbReference type="Pfam" id="PF03475">
    <property type="entry name" value="YiiM_3-alpha"/>
    <property type="match status" value="1"/>
</dbReference>
<gene>
    <name evidence="2" type="ORF">GNH96_05705</name>
</gene>
<organism evidence="2 3">
    <name type="scientific">Methylococcus geothermalis</name>
    <dbReference type="NCBI Taxonomy" id="2681310"/>
    <lineage>
        <taxon>Bacteria</taxon>
        <taxon>Pseudomonadati</taxon>
        <taxon>Pseudomonadota</taxon>
        <taxon>Gammaproteobacteria</taxon>
        <taxon>Methylococcales</taxon>
        <taxon>Methylococcaceae</taxon>
        <taxon>Methylococcus</taxon>
    </lineage>
</organism>
<dbReference type="InterPro" id="IPR005163">
    <property type="entry name" value="Tri_helical_YiiM-like"/>
</dbReference>
<dbReference type="InterPro" id="IPR052353">
    <property type="entry name" value="Benzoxazolinone_Detox_Enz"/>
</dbReference>
<evidence type="ECO:0000313" key="2">
    <source>
        <dbReference type="EMBL" id="QJD29509.1"/>
    </source>
</evidence>
<dbReference type="GO" id="GO:0030151">
    <property type="term" value="F:molybdenum ion binding"/>
    <property type="evidence" value="ECO:0007669"/>
    <property type="project" value="InterPro"/>
</dbReference>
<dbReference type="InterPro" id="IPR011037">
    <property type="entry name" value="Pyrv_Knase-like_insert_dom_sf"/>
</dbReference>
<dbReference type="Gene3D" id="2.40.33.20">
    <property type="entry name" value="PK beta-barrel domain-like"/>
    <property type="match status" value="1"/>
</dbReference>
<dbReference type="AlphaFoldDB" id="A0A858Q6P5"/>
<evidence type="ECO:0000313" key="3">
    <source>
        <dbReference type="Proteomes" id="UP000503004"/>
    </source>
</evidence>
<dbReference type="GO" id="GO:0030170">
    <property type="term" value="F:pyridoxal phosphate binding"/>
    <property type="evidence" value="ECO:0007669"/>
    <property type="project" value="InterPro"/>
</dbReference>
<name>A0A858Q6P5_9GAMM</name>
<protein>
    <submittedName>
        <fullName evidence="2">MOSC domain-containing protein</fullName>
    </submittedName>
</protein>
<proteinExistence type="predicted"/>
<dbReference type="InterPro" id="IPR005302">
    <property type="entry name" value="MoCF_Sase_C"/>
</dbReference>
<dbReference type="EMBL" id="CP046565">
    <property type="protein sequence ID" value="QJD29509.1"/>
    <property type="molecule type" value="Genomic_DNA"/>
</dbReference>
<accession>A0A858Q6P5</accession>
<feature type="domain" description="MOSC" evidence="1">
    <location>
        <begin position="28"/>
        <end position="163"/>
    </location>
</feature>
<dbReference type="PANTHER" id="PTHR30212:SF2">
    <property type="entry name" value="PROTEIN YIIM"/>
    <property type="match status" value="1"/>
</dbReference>
<evidence type="ECO:0000259" key="1">
    <source>
        <dbReference type="PROSITE" id="PS51340"/>
    </source>
</evidence>
<dbReference type="Proteomes" id="UP000503004">
    <property type="component" value="Chromosome"/>
</dbReference>
<keyword evidence="3" id="KW-1185">Reference proteome</keyword>
<dbReference type="KEGG" id="metu:GNH96_05705"/>
<dbReference type="PROSITE" id="PS51340">
    <property type="entry name" value="MOSC"/>
    <property type="match status" value="1"/>
</dbReference>